<evidence type="ECO:0000256" key="1">
    <source>
        <dbReference type="SAM" id="Phobius"/>
    </source>
</evidence>
<keyword evidence="1" id="KW-0472">Membrane</keyword>
<dbReference type="KEGG" id="kaf:KAFR_0A01250"/>
<organism evidence="3 4">
    <name type="scientific">Kazachstania africana (strain ATCC 22294 / BCRC 22015 / CBS 2517 / CECT 1963 / NBRC 1671 / NRRL Y-8276)</name>
    <name type="common">Yeast</name>
    <name type="synonym">Kluyveromyces africanus</name>
    <dbReference type="NCBI Taxonomy" id="1071382"/>
    <lineage>
        <taxon>Eukaryota</taxon>
        <taxon>Fungi</taxon>
        <taxon>Dikarya</taxon>
        <taxon>Ascomycota</taxon>
        <taxon>Saccharomycotina</taxon>
        <taxon>Saccharomycetes</taxon>
        <taxon>Saccharomycetales</taxon>
        <taxon>Saccharomycetaceae</taxon>
        <taxon>Kazachstania</taxon>
    </lineage>
</organism>
<dbReference type="HOGENOM" id="CLU_1015870_0_0_1"/>
<gene>
    <name evidence="3" type="primary">KAFR0A01250</name>
    <name evidence="3" type="ORF">KAFR_0A01250</name>
</gene>
<feature type="chain" id="PRO_5003559564" evidence="2">
    <location>
        <begin position="21"/>
        <end position="274"/>
    </location>
</feature>
<dbReference type="GeneID" id="13886483"/>
<feature type="signal peptide" evidence="2">
    <location>
        <begin position="1"/>
        <end position="20"/>
    </location>
</feature>
<keyword evidence="1" id="KW-1133">Transmembrane helix</keyword>
<dbReference type="InParanoid" id="H2AMG4"/>
<sequence>MRLLLICSCVLFILINSAFAISFSAGDESDFSETYRLLKGIENDELLSTFERKLYKLLKILQLSPDREHNVTLEEFIEVSLTGSDKTKQNKISQPASDYFWNKNLLSEEIGEIIRLKELSETKYFDKYIYWGSNKMIAYQLWLFDSEKQDILTSARNIRSSLHAQVVSLELTRLYSKTELKKLLHHLRSANYDLNETRKTLLVKDRASVDQVIKREKVEGNIKYIQDGSLHLVQAIGALTICIVSHMHICVAIFTVLLPLQFILWMLMVISECF</sequence>
<proteinExistence type="predicted"/>
<keyword evidence="1" id="KW-0812">Transmembrane</keyword>
<name>H2AMG4_KAZAF</name>
<keyword evidence="4" id="KW-1185">Reference proteome</keyword>
<evidence type="ECO:0000256" key="2">
    <source>
        <dbReference type="SAM" id="SignalP"/>
    </source>
</evidence>
<dbReference type="AlphaFoldDB" id="H2AMG4"/>
<protein>
    <submittedName>
        <fullName evidence="3">Uncharacterized protein</fullName>
    </submittedName>
</protein>
<dbReference type="RefSeq" id="XP_003954699.1">
    <property type="nucleotide sequence ID" value="XM_003954650.1"/>
</dbReference>
<keyword evidence="2" id="KW-0732">Signal</keyword>
<feature type="transmembrane region" description="Helical" evidence="1">
    <location>
        <begin position="251"/>
        <end position="270"/>
    </location>
</feature>
<dbReference type="Proteomes" id="UP000005220">
    <property type="component" value="Chromosome 1"/>
</dbReference>
<evidence type="ECO:0000313" key="3">
    <source>
        <dbReference type="EMBL" id="CCF55564.1"/>
    </source>
</evidence>
<dbReference type="EMBL" id="HE650821">
    <property type="protein sequence ID" value="CCF55564.1"/>
    <property type="molecule type" value="Genomic_DNA"/>
</dbReference>
<accession>H2AMG4</accession>
<reference evidence="3 4" key="1">
    <citation type="journal article" date="2011" name="Proc. Natl. Acad. Sci. U.S.A.">
        <title>Evolutionary erosion of yeast sex chromosomes by mating-type switching accidents.</title>
        <authorList>
            <person name="Gordon J.L."/>
            <person name="Armisen D."/>
            <person name="Proux-Wera E."/>
            <person name="Oheigeartaigh S.S."/>
            <person name="Byrne K.P."/>
            <person name="Wolfe K.H."/>
        </authorList>
    </citation>
    <scope>NUCLEOTIDE SEQUENCE [LARGE SCALE GENOMIC DNA]</scope>
    <source>
        <strain evidence="4">ATCC 22294 / BCRC 22015 / CBS 2517 / CECT 1963 / NBRC 1671 / NRRL Y-8276</strain>
    </source>
</reference>
<evidence type="ECO:0000313" key="4">
    <source>
        <dbReference type="Proteomes" id="UP000005220"/>
    </source>
</evidence>